<keyword evidence="2" id="KW-1185">Reference proteome</keyword>
<gene>
    <name evidence="1" type="ORF">K402DRAFT_21884</name>
</gene>
<reference evidence="1" key="1">
    <citation type="journal article" date="2020" name="Stud. Mycol.">
        <title>101 Dothideomycetes genomes: a test case for predicting lifestyles and emergence of pathogens.</title>
        <authorList>
            <person name="Haridas S."/>
            <person name="Albert R."/>
            <person name="Binder M."/>
            <person name="Bloem J."/>
            <person name="Labutti K."/>
            <person name="Salamov A."/>
            <person name="Andreopoulos B."/>
            <person name="Baker S."/>
            <person name="Barry K."/>
            <person name="Bills G."/>
            <person name="Bluhm B."/>
            <person name="Cannon C."/>
            <person name="Castanera R."/>
            <person name="Culley D."/>
            <person name="Daum C."/>
            <person name="Ezra D."/>
            <person name="Gonzalez J."/>
            <person name="Henrissat B."/>
            <person name="Kuo A."/>
            <person name="Liang C."/>
            <person name="Lipzen A."/>
            <person name="Lutzoni F."/>
            <person name="Magnuson J."/>
            <person name="Mondo S."/>
            <person name="Nolan M."/>
            <person name="Ohm R."/>
            <person name="Pangilinan J."/>
            <person name="Park H.-J."/>
            <person name="Ramirez L."/>
            <person name="Alfaro M."/>
            <person name="Sun H."/>
            <person name="Tritt A."/>
            <person name="Yoshinaga Y."/>
            <person name="Zwiers L.-H."/>
            <person name="Turgeon B."/>
            <person name="Goodwin S."/>
            <person name="Spatafora J."/>
            <person name="Crous P."/>
            <person name="Grigoriev I."/>
        </authorList>
    </citation>
    <scope>NUCLEOTIDE SEQUENCE</scope>
    <source>
        <strain evidence="1">CBS 113979</strain>
    </source>
</reference>
<dbReference type="AlphaFoldDB" id="A0A6G1H6N0"/>
<organism evidence="1 2">
    <name type="scientific">Aulographum hederae CBS 113979</name>
    <dbReference type="NCBI Taxonomy" id="1176131"/>
    <lineage>
        <taxon>Eukaryota</taxon>
        <taxon>Fungi</taxon>
        <taxon>Dikarya</taxon>
        <taxon>Ascomycota</taxon>
        <taxon>Pezizomycotina</taxon>
        <taxon>Dothideomycetes</taxon>
        <taxon>Pleosporomycetidae</taxon>
        <taxon>Aulographales</taxon>
        <taxon>Aulographaceae</taxon>
    </lineage>
</organism>
<proteinExistence type="predicted"/>
<sequence>MALEDLPEEIISRIIEDIKIVEEDGSEDSAFWQTKPNFIHNSPFWVRSLASICLTSRKLNRIATPYLYHSYTSLERFGRYPFRRFLHTIINNPDLAVHVKKVRIGKAFSIPSSENLQVASVDDEWDVLFRASIRSGLLHPAWKPEYTGDSQGHAVGYNFEEEAPFYYSLKNGLGNEARIQLLVSLLPNLQSLHLHNRAAGTGKSPWPQQLLRTRNALQKLQELSVEFDVLEEWHLSSFVPLFQLSLLTKAKFRSGVLTDKKSYLPDLGKLSVTTLGFYRVSTWSDAMRPLLVSAEGVETFEYNNFCAIHAASGARIVNFLKIHSASLKQLSIAHSGSRDCELPPIGSLVNFNCLQKLTVSIENLMGHRCIDYPVLTDLLPHSLQSLVLIVTPHTDSIKNSYVEHLAVVGRERFPVLEDVVIRLTYSCGTNLRPLTEGLFAAGGIAFKVITTYCDRKSRCDKHKDDIL</sequence>
<evidence type="ECO:0000313" key="2">
    <source>
        <dbReference type="Proteomes" id="UP000800041"/>
    </source>
</evidence>
<name>A0A6G1H6N0_9PEZI</name>
<accession>A0A6G1H6N0</accession>
<evidence type="ECO:0000313" key="1">
    <source>
        <dbReference type="EMBL" id="KAF1988876.1"/>
    </source>
</evidence>
<protein>
    <recommendedName>
        <fullName evidence="3">F-box domain-containing protein</fullName>
    </recommendedName>
</protein>
<dbReference type="Proteomes" id="UP000800041">
    <property type="component" value="Unassembled WGS sequence"/>
</dbReference>
<evidence type="ECO:0008006" key="3">
    <source>
        <dbReference type="Google" id="ProtNLM"/>
    </source>
</evidence>
<dbReference type="OrthoDB" id="2520703at2759"/>
<dbReference type="EMBL" id="ML977147">
    <property type="protein sequence ID" value="KAF1988876.1"/>
    <property type="molecule type" value="Genomic_DNA"/>
</dbReference>